<dbReference type="Gene3D" id="3.40.630.30">
    <property type="match status" value="1"/>
</dbReference>
<protein>
    <submittedName>
        <fullName evidence="4">GNAT family N-acetyltransferase</fullName>
    </submittedName>
</protein>
<evidence type="ECO:0000259" key="3">
    <source>
        <dbReference type="PROSITE" id="PS51186"/>
    </source>
</evidence>
<sequence>MLNYSIRPATMADLGSLTDLFDLYRQGYQQPSNLPLAKVFISVRLKRGDSALFVAEGSVDGSPVLLGFVQLIPSFSSIAARPIWILSDTFVRPEWRGEGVGQGLLAHAVDFARQSGVKRIVVEASQAQPAHLEHYRKLGFTSSDNRIQLQLDF</sequence>
<dbReference type="GO" id="GO:0016747">
    <property type="term" value="F:acyltransferase activity, transferring groups other than amino-acyl groups"/>
    <property type="evidence" value="ECO:0007669"/>
    <property type="project" value="InterPro"/>
</dbReference>
<dbReference type="Proteomes" id="UP000252357">
    <property type="component" value="Unassembled WGS sequence"/>
</dbReference>
<keyword evidence="5" id="KW-1185">Reference proteome</keyword>
<dbReference type="AlphaFoldDB" id="A0A368L697"/>
<dbReference type="CDD" id="cd04301">
    <property type="entry name" value="NAT_SF"/>
    <property type="match status" value="1"/>
</dbReference>
<dbReference type="OrthoDB" id="9792929at2"/>
<proteinExistence type="predicted"/>
<feature type="domain" description="N-acetyltransferase" evidence="3">
    <location>
        <begin position="4"/>
        <end position="153"/>
    </location>
</feature>
<accession>A0A368L697</accession>
<comment type="caution">
    <text evidence="4">The sequence shown here is derived from an EMBL/GenBank/DDBJ whole genome shotgun (WGS) entry which is preliminary data.</text>
</comment>
<evidence type="ECO:0000313" key="4">
    <source>
        <dbReference type="EMBL" id="RCS59200.1"/>
    </source>
</evidence>
<dbReference type="PROSITE" id="PS51186">
    <property type="entry name" value="GNAT"/>
    <property type="match status" value="1"/>
</dbReference>
<evidence type="ECO:0000313" key="5">
    <source>
        <dbReference type="Proteomes" id="UP000252357"/>
    </source>
</evidence>
<dbReference type="PANTHER" id="PTHR43877">
    <property type="entry name" value="AMINOALKYLPHOSPHONATE N-ACETYLTRANSFERASE-RELATED-RELATED"/>
    <property type="match status" value="1"/>
</dbReference>
<dbReference type="InterPro" id="IPR016181">
    <property type="entry name" value="Acyl_CoA_acyltransferase"/>
</dbReference>
<evidence type="ECO:0000256" key="2">
    <source>
        <dbReference type="ARBA" id="ARBA00023315"/>
    </source>
</evidence>
<dbReference type="RefSeq" id="WP_114401350.1">
    <property type="nucleotide sequence ID" value="NZ_QPGB01000001.1"/>
</dbReference>
<dbReference type="InterPro" id="IPR000182">
    <property type="entry name" value="GNAT_dom"/>
</dbReference>
<keyword evidence="1 4" id="KW-0808">Transferase</keyword>
<dbReference type="SUPFAM" id="SSF55729">
    <property type="entry name" value="Acyl-CoA N-acyltransferases (Nat)"/>
    <property type="match status" value="1"/>
</dbReference>
<dbReference type="PANTHER" id="PTHR43877:SF2">
    <property type="entry name" value="AMINOALKYLPHOSPHONATE N-ACETYLTRANSFERASE-RELATED"/>
    <property type="match status" value="1"/>
</dbReference>
<keyword evidence="2" id="KW-0012">Acyltransferase</keyword>
<dbReference type="InterPro" id="IPR050832">
    <property type="entry name" value="Bact_Acetyltransf"/>
</dbReference>
<organism evidence="4 5">
    <name type="scientific">Parvibium lacunae</name>
    <dbReference type="NCBI Taxonomy" id="1888893"/>
    <lineage>
        <taxon>Bacteria</taxon>
        <taxon>Pseudomonadati</taxon>
        <taxon>Pseudomonadota</taxon>
        <taxon>Betaproteobacteria</taxon>
        <taxon>Burkholderiales</taxon>
        <taxon>Alcaligenaceae</taxon>
        <taxon>Parvibium</taxon>
    </lineage>
</organism>
<dbReference type="Pfam" id="PF00583">
    <property type="entry name" value="Acetyltransf_1"/>
    <property type="match status" value="1"/>
</dbReference>
<name>A0A368L697_9BURK</name>
<reference evidence="4 5" key="1">
    <citation type="journal article" date="2018" name="Int. J. Syst. Evol. Microbiol.">
        <title>Parvibium lacunae gen. nov., sp. nov., a new member of the family Alcaligenaceae isolated from a freshwater pond.</title>
        <authorList>
            <person name="Chen W.M."/>
            <person name="Xie P.B."/>
            <person name="Hsu M.Y."/>
            <person name="Sheu S.Y."/>
        </authorList>
    </citation>
    <scope>NUCLEOTIDE SEQUENCE [LARGE SCALE GENOMIC DNA]</scope>
    <source>
        <strain evidence="4 5">KMB9</strain>
    </source>
</reference>
<evidence type="ECO:0000256" key="1">
    <source>
        <dbReference type="ARBA" id="ARBA00022679"/>
    </source>
</evidence>
<dbReference type="EMBL" id="QPGB01000001">
    <property type="protein sequence ID" value="RCS59200.1"/>
    <property type="molecule type" value="Genomic_DNA"/>
</dbReference>
<gene>
    <name evidence="4" type="ORF">DU000_00095</name>
</gene>